<keyword evidence="5 14" id="KW-0418">Kinase</keyword>
<dbReference type="SMART" id="SM00387">
    <property type="entry name" value="HATPase_c"/>
    <property type="match status" value="1"/>
</dbReference>
<dbReference type="SUPFAM" id="SSF47384">
    <property type="entry name" value="Homodimeric domain of signal transducing histidine kinase"/>
    <property type="match status" value="1"/>
</dbReference>
<evidence type="ECO:0000259" key="12">
    <source>
        <dbReference type="PROSITE" id="PS50109"/>
    </source>
</evidence>
<feature type="transmembrane region" description="Helical" evidence="10">
    <location>
        <begin position="306"/>
        <end position="322"/>
    </location>
</feature>
<dbReference type="Gene3D" id="1.10.287.130">
    <property type="match status" value="1"/>
</dbReference>
<dbReference type="SUPFAM" id="SSF55874">
    <property type="entry name" value="ATPase domain of HSP90 chaperone/DNA topoisomerase II/histidine kinase"/>
    <property type="match status" value="1"/>
</dbReference>
<evidence type="ECO:0000313" key="14">
    <source>
        <dbReference type="EMBL" id="SFC00477.1"/>
    </source>
</evidence>
<dbReference type="InterPro" id="IPR001789">
    <property type="entry name" value="Sig_transdc_resp-reg_receiver"/>
</dbReference>
<evidence type="ECO:0000256" key="6">
    <source>
        <dbReference type="ARBA" id="ARBA00023015"/>
    </source>
</evidence>
<dbReference type="Pfam" id="PF00512">
    <property type="entry name" value="HisKA"/>
    <property type="match status" value="1"/>
</dbReference>
<keyword evidence="3 8" id="KW-0597">Phosphoprotein</keyword>
<dbReference type="GO" id="GO:0043565">
    <property type="term" value="F:sequence-specific DNA binding"/>
    <property type="evidence" value="ECO:0007669"/>
    <property type="project" value="InterPro"/>
</dbReference>
<feature type="coiled-coil region" evidence="9">
    <location>
        <begin position="427"/>
        <end position="467"/>
    </location>
</feature>
<dbReference type="Gene3D" id="3.30.565.10">
    <property type="entry name" value="Histidine kinase-like ATPase, C-terminal domain"/>
    <property type="match status" value="1"/>
</dbReference>
<evidence type="ECO:0000256" key="8">
    <source>
        <dbReference type="PROSITE-ProRule" id="PRU00169"/>
    </source>
</evidence>
<evidence type="ECO:0000256" key="2">
    <source>
        <dbReference type="ARBA" id="ARBA00012438"/>
    </source>
</evidence>
<dbReference type="InterPro" id="IPR036097">
    <property type="entry name" value="HisK_dim/P_sf"/>
</dbReference>
<evidence type="ECO:0000259" key="11">
    <source>
        <dbReference type="PROSITE" id="PS01124"/>
    </source>
</evidence>
<keyword evidence="4" id="KW-0808">Transferase</keyword>
<dbReference type="PROSITE" id="PS01124">
    <property type="entry name" value="HTH_ARAC_FAMILY_2"/>
    <property type="match status" value="1"/>
</dbReference>
<dbReference type="InterPro" id="IPR036890">
    <property type="entry name" value="HATPase_C_sf"/>
</dbReference>
<comment type="catalytic activity">
    <reaction evidence="1">
        <text>ATP + protein L-histidine = ADP + protein N-phospho-L-histidine.</text>
        <dbReference type="EC" id="2.7.13.3"/>
    </reaction>
</comment>
<sequence>MNYRVCSHESRLNQPLWPRFFRVTLAILILIQGLMIANAQVPTADVSLTQVPDDGYLLKDGWRFQAGDVPNGASVQLDDRYWSHIDPTKDIRELPQLQQAGISWLRLHIHTGPDLPPLMIKMFQSVASEIYLDGRLLYTFGTISTNPDRVQAYNPSSAYSLPLKASSKHVLALRIGCQSGLIYTAKYLHWDAGAVQFWLFPTTALPALKPVAVQATYLATFKLGISFILFILHLSLYLAHRTKRTNLYAAGMYLMLTLALLAMAANDFTHMLSLRILVYYGSYLAVWMPGMAILTFYTMFNFRKGWLCWLAIGSIGLVFIPLPADFLWLFWPINYYLPLELIRLSLVATRRELPGARIVTSGAFANLGLMMLSSVLFALHISDYGHEWLFHLFYLAAFLCFPLTLSLLLALEHGWINQQLMARLQEVENLSARNLAHQQERQQLLSRQNEQLELQVAERTYELHQQADQLRELDLVKSRFVTNITHEFRTPLALIISPIEKLLQESRFDRPILTMVQRNADQLLRLINQLLDLSKLEANQMSVSLNQGNVSDFISQLVALFQRTASHKGITLTIRADNLPEQDHLFDADKWEKILMNLLSNALKFSDMGDQVTLTVSPVWAGKEMVGVQLQLTDTGIGIAPATLPHIFDRFYQADTSETRVYQGTGIGLALVKELTDVVGGTITVESQLAVGTTFQLILPVRSLSANVSTRVLIPPGRITTVSQTGAPSITHSVIPLPLAEKLNPRILIVEDNDELQEFLTGELSPSYHVMKAADGQAGWECTLAELPDIVITDVMMPRMNGYELTRRIKNHPDTDHIAVVMLTAKAALPSRIEGLRQGADDYLAKPFSIDELQLRLSNLITRQQRLGNHYRHQFALPGGVGAPMDSPGVDSPGSPPASIPALSTDPFLVRIYGLLDQHLDDSSISVDWLADQLAMNRKTLYRKVQSVIQLAPADLIRQYRLRKAAELLKAGHNVAETADLVGFNTPSHFTLVFRETYHQTPTEFINNRMKNA</sequence>
<evidence type="ECO:0000256" key="1">
    <source>
        <dbReference type="ARBA" id="ARBA00000085"/>
    </source>
</evidence>
<keyword evidence="6" id="KW-0805">Transcription regulation</keyword>
<dbReference type="CDD" id="cd16922">
    <property type="entry name" value="HATPase_EvgS-ArcB-TorS-like"/>
    <property type="match status" value="1"/>
</dbReference>
<feature type="domain" description="HTH araC/xylS-type" evidence="11">
    <location>
        <begin position="910"/>
        <end position="1008"/>
    </location>
</feature>
<dbReference type="Gene3D" id="1.10.10.60">
    <property type="entry name" value="Homeodomain-like"/>
    <property type="match status" value="1"/>
</dbReference>
<dbReference type="InterPro" id="IPR003661">
    <property type="entry name" value="HisK_dim/P_dom"/>
</dbReference>
<feature type="transmembrane region" description="Helical" evidence="10">
    <location>
        <begin position="246"/>
        <end position="265"/>
    </location>
</feature>
<dbReference type="CDD" id="cd17574">
    <property type="entry name" value="REC_OmpR"/>
    <property type="match status" value="1"/>
</dbReference>
<dbReference type="SMART" id="SM00342">
    <property type="entry name" value="HTH_ARAC"/>
    <property type="match status" value="1"/>
</dbReference>
<evidence type="ECO:0000259" key="13">
    <source>
        <dbReference type="PROSITE" id="PS50110"/>
    </source>
</evidence>
<reference evidence="14 15" key="1">
    <citation type="submission" date="2016-10" db="EMBL/GenBank/DDBJ databases">
        <authorList>
            <person name="de Groot N.N."/>
        </authorList>
    </citation>
    <scope>NUCLEOTIDE SEQUENCE [LARGE SCALE GENOMIC DNA]</scope>
    <source>
        <strain evidence="14 15">DSM 26130</strain>
    </source>
</reference>
<feature type="transmembrane region" description="Helical" evidence="10">
    <location>
        <begin position="358"/>
        <end position="382"/>
    </location>
</feature>
<keyword evidence="10" id="KW-0812">Transmembrane</keyword>
<feature type="transmembrane region" description="Helical" evidence="10">
    <location>
        <begin position="388"/>
        <end position="411"/>
    </location>
</feature>
<keyword evidence="7" id="KW-0804">Transcription</keyword>
<dbReference type="AlphaFoldDB" id="A0A1I1FM30"/>
<dbReference type="PANTHER" id="PTHR43547">
    <property type="entry name" value="TWO-COMPONENT HISTIDINE KINASE"/>
    <property type="match status" value="1"/>
</dbReference>
<dbReference type="PRINTS" id="PR00344">
    <property type="entry name" value="BCTRLSENSOR"/>
</dbReference>
<dbReference type="InterPro" id="IPR018060">
    <property type="entry name" value="HTH_AraC"/>
</dbReference>
<feature type="modified residue" description="4-aspartylphosphate" evidence="8">
    <location>
        <position position="794"/>
    </location>
</feature>
<feature type="transmembrane region" description="Helical" evidence="10">
    <location>
        <begin position="20"/>
        <end position="39"/>
    </location>
</feature>
<dbReference type="FunFam" id="3.30.565.10:FF:000006">
    <property type="entry name" value="Sensor histidine kinase WalK"/>
    <property type="match status" value="1"/>
</dbReference>
<evidence type="ECO:0000313" key="15">
    <source>
        <dbReference type="Proteomes" id="UP000198598"/>
    </source>
</evidence>
<dbReference type="InterPro" id="IPR003594">
    <property type="entry name" value="HATPase_dom"/>
</dbReference>
<evidence type="ECO:0000256" key="5">
    <source>
        <dbReference type="ARBA" id="ARBA00022777"/>
    </source>
</evidence>
<evidence type="ECO:0000256" key="4">
    <source>
        <dbReference type="ARBA" id="ARBA00022679"/>
    </source>
</evidence>
<keyword evidence="10" id="KW-0472">Membrane</keyword>
<proteinExistence type="predicted"/>
<dbReference type="SMART" id="SM00388">
    <property type="entry name" value="HisKA"/>
    <property type="match status" value="1"/>
</dbReference>
<accession>A0A1I1FM30</accession>
<name>A0A1I1FM30_9BACT</name>
<keyword evidence="15" id="KW-1185">Reference proteome</keyword>
<dbReference type="PROSITE" id="PS50110">
    <property type="entry name" value="RESPONSE_REGULATORY"/>
    <property type="match status" value="1"/>
</dbReference>
<keyword evidence="10" id="KW-1133">Transmembrane helix</keyword>
<dbReference type="EC" id="2.7.13.3" evidence="2"/>
<dbReference type="SUPFAM" id="SSF46689">
    <property type="entry name" value="Homeodomain-like"/>
    <property type="match status" value="1"/>
</dbReference>
<dbReference type="InterPro" id="IPR005467">
    <property type="entry name" value="His_kinase_dom"/>
</dbReference>
<dbReference type="PANTHER" id="PTHR43547:SF2">
    <property type="entry name" value="HYBRID SIGNAL TRANSDUCTION HISTIDINE KINASE C"/>
    <property type="match status" value="1"/>
</dbReference>
<dbReference type="OrthoDB" id="908307at2"/>
<dbReference type="RefSeq" id="WP_093822657.1">
    <property type="nucleotide sequence ID" value="NZ_FOLQ01000001.1"/>
</dbReference>
<keyword evidence="9" id="KW-0175">Coiled coil</keyword>
<dbReference type="InterPro" id="IPR011006">
    <property type="entry name" value="CheY-like_superfamily"/>
</dbReference>
<feature type="transmembrane region" description="Helical" evidence="10">
    <location>
        <begin position="277"/>
        <end position="299"/>
    </location>
</feature>
<dbReference type="CDD" id="cd00082">
    <property type="entry name" value="HisKA"/>
    <property type="match status" value="1"/>
</dbReference>
<gene>
    <name evidence="14" type="ORF">SAMN05216167_101265</name>
</gene>
<feature type="domain" description="Histidine kinase" evidence="12">
    <location>
        <begin position="483"/>
        <end position="703"/>
    </location>
</feature>
<feature type="transmembrane region" description="Helical" evidence="10">
    <location>
        <begin position="217"/>
        <end position="239"/>
    </location>
</feature>
<evidence type="ECO:0000256" key="3">
    <source>
        <dbReference type="ARBA" id="ARBA00022553"/>
    </source>
</evidence>
<dbReference type="Gene3D" id="3.40.50.2300">
    <property type="match status" value="1"/>
</dbReference>
<dbReference type="SMART" id="SM00448">
    <property type="entry name" value="REC"/>
    <property type="match status" value="1"/>
</dbReference>
<dbReference type="Pfam" id="PF12833">
    <property type="entry name" value="HTH_18"/>
    <property type="match status" value="1"/>
</dbReference>
<protein>
    <recommendedName>
        <fullName evidence="2">histidine kinase</fullName>
        <ecNumber evidence="2">2.7.13.3</ecNumber>
    </recommendedName>
</protein>
<dbReference type="SUPFAM" id="SSF52172">
    <property type="entry name" value="CheY-like"/>
    <property type="match status" value="1"/>
</dbReference>
<dbReference type="GO" id="GO:0003700">
    <property type="term" value="F:DNA-binding transcription factor activity"/>
    <property type="evidence" value="ECO:0007669"/>
    <property type="project" value="InterPro"/>
</dbReference>
<evidence type="ECO:0000256" key="7">
    <source>
        <dbReference type="ARBA" id="ARBA00023163"/>
    </source>
</evidence>
<dbReference type="Pfam" id="PF02518">
    <property type="entry name" value="HATPase_c"/>
    <property type="match status" value="1"/>
</dbReference>
<dbReference type="Proteomes" id="UP000198598">
    <property type="component" value="Unassembled WGS sequence"/>
</dbReference>
<dbReference type="InterPro" id="IPR009057">
    <property type="entry name" value="Homeodomain-like_sf"/>
</dbReference>
<evidence type="ECO:0000256" key="10">
    <source>
        <dbReference type="SAM" id="Phobius"/>
    </source>
</evidence>
<dbReference type="STRING" id="662367.SAMN05216167_101265"/>
<feature type="domain" description="Response regulatory" evidence="13">
    <location>
        <begin position="746"/>
        <end position="861"/>
    </location>
</feature>
<dbReference type="EMBL" id="FOLQ01000001">
    <property type="protein sequence ID" value="SFC00477.1"/>
    <property type="molecule type" value="Genomic_DNA"/>
</dbReference>
<dbReference type="Pfam" id="PF00072">
    <property type="entry name" value="Response_reg"/>
    <property type="match status" value="1"/>
</dbReference>
<dbReference type="InterPro" id="IPR004358">
    <property type="entry name" value="Sig_transdc_His_kin-like_C"/>
</dbReference>
<dbReference type="GO" id="GO:0000155">
    <property type="term" value="F:phosphorelay sensor kinase activity"/>
    <property type="evidence" value="ECO:0007669"/>
    <property type="project" value="InterPro"/>
</dbReference>
<evidence type="ECO:0000256" key="9">
    <source>
        <dbReference type="SAM" id="Coils"/>
    </source>
</evidence>
<dbReference type="PROSITE" id="PS50109">
    <property type="entry name" value="HIS_KIN"/>
    <property type="match status" value="1"/>
</dbReference>
<organism evidence="14 15">
    <name type="scientific">Spirosoma endophyticum</name>
    <dbReference type="NCBI Taxonomy" id="662367"/>
    <lineage>
        <taxon>Bacteria</taxon>
        <taxon>Pseudomonadati</taxon>
        <taxon>Bacteroidota</taxon>
        <taxon>Cytophagia</taxon>
        <taxon>Cytophagales</taxon>
        <taxon>Cytophagaceae</taxon>
        <taxon>Spirosoma</taxon>
    </lineage>
</organism>